<feature type="non-terminal residue" evidence="1">
    <location>
        <position position="1"/>
    </location>
</feature>
<sequence length="113" mass="13110">QQTCFKEGFLPMYGDYGWPLLPEYNCEWNIFGTAEVLSGWFNAMWVYCNRDREGPPLDWCTVHADRQRYVPEAWINAPIADPNTLPPDELVSLYMKLYDAQHSGGAFEWKVAV</sequence>
<evidence type="ECO:0000313" key="1">
    <source>
        <dbReference type="EMBL" id="OJT15965.1"/>
    </source>
</evidence>
<dbReference type="AlphaFoldDB" id="A0A1M2W7X6"/>
<accession>A0A1M2W7X6</accession>
<dbReference type="Proteomes" id="UP000184267">
    <property type="component" value="Unassembled WGS sequence"/>
</dbReference>
<comment type="caution">
    <text evidence="1">The sequence shown here is derived from an EMBL/GenBank/DDBJ whole genome shotgun (WGS) entry which is preliminary data.</text>
</comment>
<reference evidence="1 2" key="1">
    <citation type="submission" date="2016-10" db="EMBL/GenBank/DDBJ databases">
        <title>Genome sequence of the basidiomycete white-rot fungus Trametes pubescens.</title>
        <authorList>
            <person name="Makela M.R."/>
            <person name="Granchi Z."/>
            <person name="Peng M."/>
            <person name="De Vries R.P."/>
            <person name="Grigoriev I."/>
            <person name="Riley R."/>
            <person name="Hilden K."/>
        </authorList>
    </citation>
    <scope>NUCLEOTIDE SEQUENCE [LARGE SCALE GENOMIC DNA]</scope>
    <source>
        <strain evidence="1 2">FBCC735</strain>
    </source>
</reference>
<protein>
    <submittedName>
        <fullName evidence="1">Uncharacterized protein</fullName>
    </submittedName>
</protein>
<proteinExistence type="predicted"/>
<keyword evidence="2" id="KW-1185">Reference proteome</keyword>
<organism evidence="1 2">
    <name type="scientific">Trametes pubescens</name>
    <name type="common">White-rot fungus</name>
    <dbReference type="NCBI Taxonomy" id="154538"/>
    <lineage>
        <taxon>Eukaryota</taxon>
        <taxon>Fungi</taxon>
        <taxon>Dikarya</taxon>
        <taxon>Basidiomycota</taxon>
        <taxon>Agaricomycotina</taxon>
        <taxon>Agaricomycetes</taxon>
        <taxon>Polyporales</taxon>
        <taxon>Polyporaceae</taxon>
        <taxon>Trametes</taxon>
    </lineage>
</organism>
<dbReference type="EMBL" id="MNAD01000029">
    <property type="protein sequence ID" value="OJT15965.1"/>
    <property type="molecule type" value="Genomic_DNA"/>
</dbReference>
<gene>
    <name evidence="1" type="ORF">TRAPUB_9061</name>
</gene>
<evidence type="ECO:0000313" key="2">
    <source>
        <dbReference type="Proteomes" id="UP000184267"/>
    </source>
</evidence>
<dbReference type="STRING" id="154538.A0A1M2W7X6"/>
<name>A0A1M2W7X6_TRAPU</name>
<dbReference type="OrthoDB" id="2766528at2759"/>